<keyword evidence="6 8" id="KW-1133">Transmembrane helix</keyword>
<dbReference type="PANTHER" id="PTHR43840:SF41">
    <property type="entry name" value="CATION-EFFLUX PUMP FIEF"/>
    <property type="match status" value="1"/>
</dbReference>
<dbReference type="Gene3D" id="1.20.1510.10">
    <property type="entry name" value="Cation efflux protein transmembrane domain"/>
    <property type="match status" value="1"/>
</dbReference>
<protein>
    <submittedName>
        <fullName evidence="11">Cation diffusion facilitator family transporter</fullName>
    </submittedName>
</protein>
<keyword evidence="4" id="KW-1003">Cell membrane</keyword>
<keyword evidence="7 8" id="KW-0472">Membrane</keyword>
<dbReference type="RefSeq" id="WP_379725599.1">
    <property type="nucleotide sequence ID" value="NZ_JBHRYJ010000002.1"/>
</dbReference>
<reference evidence="12" key="1">
    <citation type="journal article" date="2019" name="Int. J. Syst. Evol. Microbiol.">
        <title>The Global Catalogue of Microorganisms (GCM) 10K type strain sequencing project: providing services to taxonomists for standard genome sequencing and annotation.</title>
        <authorList>
            <consortium name="The Broad Institute Genomics Platform"/>
            <consortium name="The Broad Institute Genome Sequencing Center for Infectious Disease"/>
            <person name="Wu L."/>
            <person name="Ma J."/>
        </authorList>
    </citation>
    <scope>NUCLEOTIDE SEQUENCE [LARGE SCALE GENOMIC DNA]</scope>
    <source>
        <strain evidence="12">KCTC 42182</strain>
    </source>
</reference>
<feature type="transmembrane region" description="Helical" evidence="8">
    <location>
        <begin position="49"/>
        <end position="69"/>
    </location>
</feature>
<comment type="caution">
    <text evidence="11">The sequence shown here is derived from an EMBL/GenBank/DDBJ whole genome shotgun (WGS) entry which is preliminary data.</text>
</comment>
<feature type="domain" description="Cation efflux protein transmembrane" evidence="9">
    <location>
        <begin position="25"/>
        <end position="217"/>
    </location>
</feature>
<dbReference type="InterPro" id="IPR050291">
    <property type="entry name" value="CDF_Transporter"/>
</dbReference>
<evidence type="ECO:0000313" key="11">
    <source>
        <dbReference type="EMBL" id="MFC3675934.1"/>
    </source>
</evidence>
<comment type="subcellular location">
    <subcellularLocation>
        <location evidence="1">Membrane</location>
        <topology evidence="1">Multi-pass membrane protein</topology>
    </subcellularLocation>
</comment>
<comment type="similarity">
    <text evidence="2">Belongs to the cation diffusion facilitator (CDF) transporter (TC 2.A.4) family.</text>
</comment>
<feature type="transmembrane region" description="Helical" evidence="8">
    <location>
        <begin position="90"/>
        <end position="112"/>
    </location>
</feature>
<proteinExistence type="inferred from homology"/>
<evidence type="ECO:0000259" key="10">
    <source>
        <dbReference type="Pfam" id="PF16916"/>
    </source>
</evidence>
<feature type="domain" description="Cation efflux protein cytoplasmic" evidence="10">
    <location>
        <begin position="223"/>
        <end position="297"/>
    </location>
</feature>
<dbReference type="InterPro" id="IPR027470">
    <property type="entry name" value="Cation_efflux_CTD"/>
</dbReference>
<evidence type="ECO:0000256" key="2">
    <source>
        <dbReference type="ARBA" id="ARBA00008114"/>
    </source>
</evidence>
<sequence length="310" mass="32972">MSGPQAYVAADPALKARLMRRATNASVLVAVILIAAKLAAWLATGSVAMLASLVDSLLDAVASLANLLAVRHALTPADAEHRFGHGKAEALAGLGQAALIVGSALFLVVEAIDRLSDPQPVQHGIAGIAVMLLSIALTAALVLYQRHVVKQTGSLAVTADRLHYVGDLLTNAAVIVALLIGTQSNLTWFDPACALAIAAVIVKSAFDIVRGALDHLMDRELADSDRERIRAVVLAHPDARDLHDLRTRQSGNQAFIQFHLELDPRMSLREAHRISDEIEAQILELFPGAEVIIHQDPAGIAEDRPPFADA</sequence>
<evidence type="ECO:0000256" key="6">
    <source>
        <dbReference type="ARBA" id="ARBA00022989"/>
    </source>
</evidence>
<dbReference type="Proteomes" id="UP001595711">
    <property type="component" value="Unassembled WGS sequence"/>
</dbReference>
<evidence type="ECO:0000256" key="8">
    <source>
        <dbReference type="SAM" id="Phobius"/>
    </source>
</evidence>
<dbReference type="SUPFAM" id="SSF160240">
    <property type="entry name" value="Cation efflux protein cytoplasmic domain-like"/>
    <property type="match status" value="1"/>
</dbReference>
<dbReference type="Pfam" id="PF01545">
    <property type="entry name" value="Cation_efflux"/>
    <property type="match status" value="1"/>
</dbReference>
<organism evidence="11 12">
    <name type="scientific">Ferrovibrio xuzhouensis</name>
    <dbReference type="NCBI Taxonomy" id="1576914"/>
    <lineage>
        <taxon>Bacteria</taxon>
        <taxon>Pseudomonadati</taxon>
        <taxon>Pseudomonadota</taxon>
        <taxon>Alphaproteobacteria</taxon>
        <taxon>Rhodospirillales</taxon>
        <taxon>Rhodospirillaceae</taxon>
        <taxon>Ferrovibrio</taxon>
    </lineage>
</organism>
<keyword evidence="3" id="KW-0813">Transport</keyword>
<dbReference type="InterPro" id="IPR036837">
    <property type="entry name" value="Cation_efflux_CTD_sf"/>
</dbReference>
<dbReference type="SUPFAM" id="SSF161111">
    <property type="entry name" value="Cation efflux protein transmembrane domain-like"/>
    <property type="match status" value="1"/>
</dbReference>
<evidence type="ECO:0000256" key="4">
    <source>
        <dbReference type="ARBA" id="ARBA00022475"/>
    </source>
</evidence>
<feature type="transmembrane region" description="Helical" evidence="8">
    <location>
        <begin position="124"/>
        <end position="144"/>
    </location>
</feature>
<dbReference type="NCBIfam" id="TIGR01297">
    <property type="entry name" value="CDF"/>
    <property type="match status" value="1"/>
</dbReference>
<feature type="transmembrane region" description="Helical" evidence="8">
    <location>
        <begin position="25"/>
        <end position="43"/>
    </location>
</feature>
<keyword evidence="5 8" id="KW-0812">Transmembrane</keyword>
<accession>A0ABV7VFL5</accession>
<evidence type="ECO:0000259" key="9">
    <source>
        <dbReference type="Pfam" id="PF01545"/>
    </source>
</evidence>
<dbReference type="InterPro" id="IPR027469">
    <property type="entry name" value="Cation_efflux_TMD_sf"/>
</dbReference>
<gene>
    <name evidence="11" type="ORF">ACFOOQ_10300</name>
</gene>
<dbReference type="Gene3D" id="3.30.70.1350">
    <property type="entry name" value="Cation efflux protein, cytoplasmic domain"/>
    <property type="match status" value="1"/>
</dbReference>
<dbReference type="Pfam" id="PF16916">
    <property type="entry name" value="ZT_dimer"/>
    <property type="match status" value="1"/>
</dbReference>
<name>A0ABV7VFL5_9PROT</name>
<dbReference type="PANTHER" id="PTHR43840">
    <property type="entry name" value="MITOCHONDRIAL METAL TRANSPORTER 1-RELATED"/>
    <property type="match status" value="1"/>
</dbReference>
<evidence type="ECO:0000256" key="1">
    <source>
        <dbReference type="ARBA" id="ARBA00004141"/>
    </source>
</evidence>
<evidence type="ECO:0000313" key="12">
    <source>
        <dbReference type="Proteomes" id="UP001595711"/>
    </source>
</evidence>
<evidence type="ECO:0000256" key="3">
    <source>
        <dbReference type="ARBA" id="ARBA00022448"/>
    </source>
</evidence>
<keyword evidence="12" id="KW-1185">Reference proteome</keyword>
<dbReference type="InterPro" id="IPR002524">
    <property type="entry name" value="Cation_efflux"/>
</dbReference>
<evidence type="ECO:0000256" key="7">
    <source>
        <dbReference type="ARBA" id="ARBA00023136"/>
    </source>
</evidence>
<evidence type="ECO:0000256" key="5">
    <source>
        <dbReference type="ARBA" id="ARBA00022692"/>
    </source>
</evidence>
<dbReference type="EMBL" id="JBHRYJ010000002">
    <property type="protein sequence ID" value="MFC3675934.1"/>
    <property type="molecule type" value="Genomic_DNA"/>
</dbReference>
<dbReference type="InterPro" id="IPR058533">
    <property type="entry name" value="Cation_efflux_TM"/>
</dbReference>